<dbReference type="PANTHER" id="PTHR32552">
    <property type="entry name" value="FERRICHROME IRON RECEPTOR-RELATED"/>
    <property type="match status" value="1"/>
</dbReference>
<keyword evidence="3 10" id="KW-0813">Transport</keyword>
<dbReference type="CDD" id="cd01347">
    <property type="entry name" value="ligand_gated_channel"/>
    <property type="match status" value="1"/>
</dbReference>
<feature type="signal peptide" evidence="12">
    <location>
        <begin position="1"/>
        <end position="27"/>
    </location>
</feature>
<dbReference type="Gene3D" id="2.40.170.20">
    <property type="entry name" value="TonB-dependent receptor, beta-barrel domain"/>
    <property type="match status" value="1"/>
</dbReference>
<dbReference type="Proteomes" id="UP000183812">
    <property type="component" value="Unassembled WGS sequence"/>
</dbReference>
<dbReference type="AlphaFoldDB" id="A0A1G7ENK2"/>
<dbReference type="GO" id="GO:0009279">
    <property type="term" value="C:cell outer membrane"/>
    <property type="evidence" value="ECO:0007669"/>
    <property type="project" value="UniProtKB-SubCell"/>
</dbReference>
<dbReference type="SUPFAM" id="SSF56935">
    <property type="entry name" value="Porins"/>
    <property type="match status" value="1"/>
</dbReference>
<dbReference type="Pfam" id="PF00593">
    <property type="entry name" value="TonB_dep_Rec_b-barrel"/>
    <property type="match status" value="1"/>
</dbReference>
<organism evidence="15 16">
    <name type="scientific">Rhodobacter capsulatus</name>
    <name type="common">Rhodopseudomonas capsulata</name>
    <dbReference type="NCBI Taxonomy" id="1061"/>
    <lineage>
        <taxon>Bacteria</taxon>
        <taxon>Pseudomonadati</taxon>
        <taxon>Pseudomonadota</taxon>
        <taxon>Alphaproteobacteria</taxon>
        <taxon>Rhodobacterales</taxon>
        <taxon>Rhodobacter group</taxon>
        <taxon>Rhodobacter</taxon>
    </lineage>
</organism>
<protein>
    <submittedName>
        <fullName evidence="15">Outer-membrane receptor for ferric coprogen and ferric-rhodotorulic acid</fullName>
    </submittedName>
</protein>
<evidence type="ECO:0000256" key="6">
    <source>
        <dbReference type="ARBA" id="ARBA00023077"/>
    </source>
</evidence>
<evidence type="ECO:0000256" key="2">
    <source>
        <dbReference type="ARBA" id="ARBA00009810"/>
    </source>
</evidence>
<evidence type="ECO:0000256" key="4">
    <source>
        <dbReference type="ARBA" id="ARBA00022452"/>
    </source>
</evidence>
<dbReference type="InterPro" id="IPR012910">
    <property type="entry name" value="Plug_dom"/>
</dbReference>
<keyword evidence="8 15" id="KW-0675">Receptor</keyword>
<accession>A0A1G7ENK2</accession>
<reference evidence="15 16" key="1">
    <citation type="submission" date="2016-10" db="EMBL/GenBank/DDBJ databases">
        <authorList>
            <person name="de Groot N.N."/>
        </authorList>
    </citation>
    <scope>NUCLEOTIDE SEQUENCE [LARGE SCALE GENOMIC DNA]</scope>
    <source>
        <strain evidence="16">DSM 938 / 37b4</strain>
    </source>
</reference>
<dbReference type="EMBL" id="FNAY01000002">
    <property type="protein sequence ID" value="SDE65202.1"/>
    <property type="molecule type" value="Genomic_DNA"/>
</dbReference>
<keyword evidence="7 10" id="KW-0472">Membrane</keyword>
<keyword evidence="4 10" id="KW-1134">Transmembrane beta strand</keyword>
<dbReference type="GO" id="GO:0015891">
    <property type="term" value="P:siderophore transport"/>
    <property type="evidence" value="ECO:0007669"/>
    <property type="project" value="InterPro"/>
</dbReference>
<name>A0A1G7ENK2_RHOCA</name>
<evidence type="ECO:0000256" key="7">
    <source>
        <dbReference type="ARBA" id="ARBA00023136"/>
    </source>
</evidence>
<dbReference type="InterPro" id="IPR037066">
    <property type="entry name" value="Plug_dom_sf"/>
</dbReference>
<dbReference type="NCBIfam" id="TIGR01783">
    <property type="entry name" value="TonB-siderophor"/>
    <property type="match status" value="1"/>
</dbReference>
<dbReference type="Pfam" id="PF07715">
    <property type="entry name" value="Plug"/>
    <property type="match status" value="1"/>
</dbReference>
<evidence type="ECO:0000256" key="11">
    <source>
        <dbReference type="RuleBase" id="RU003357"/>
    </source>
</evidence>
<keyword evidence="5 10" id="KW-0812">Transmembrane</keyword>
<evidence type="ECO:0000256" key="1">
    <source>
        <dbReference type="ARBA" id="ARBA00004571"/>
    </source>
</evidence>
<dbReference type="InterPro" id="IPR036942">
    <property type="entry name" value="Beta-barrel_TonB_sf"/>
</dbReference>
<keyword evidence="6 11" id="KW-0798">TonB box</keyword>
<comment type="similarity">
    <text evidence="2 10 11">Belongs to the TonB-dependent receptor family.</text>
</comment>
<gene>
    <name evidence="15" type="ORF">SAMN04244550_00831</name>
</gene>
<evidence type="ECO:0000313" key="15">
    <source>
        <dbReference type="EMBL" id="SDE65202.1"/>
    </source>
</evidence>
<evidence type="ECO:0000256" key="5">
    <source>
        <dbReference type="ARBA" id="ARBA00022692"/>
    </source>
</evidence>
<dbReference type="GO" id="GO:0038023">
    <property type="term" value="F:signaling receptor activity"/>
    <property type="evidence" value="ECO:0007669"/>
    <property type="project" value="InterPro"/>
</dbReference>
<evidence type="ECO:0000256" key="12">
    <source>
        <dbReference type="SAM" id="SignalP"/>
    </source>
</evidence>
<evidence type="ECO:0000256" key="9">
    <source>
        <dbReference type="ARBA" id="ARBA00023237"/>
    </source>
</evidence>
<evidence type="ECO:0000256" key="8">
    <source>
        <dbReference type="ARBA" id="ARBA00023170"/>
    </source>
</evidence>
<keyword evidence="9 10" id="KW-0998">Cell outer membrane</keyword>
<sequence length="702" mass="74526">MPRMTIRSALFLGTALVAPLLAGGAWAEDSTDLGAITVKGASYETEGSDSYKSGLISVGEKAAMTPREVPQSTSVVTRKQIEDGGYTALETAIENTPGLLVLSNDIGRSSLFSRGFELDYLYYDGLPAPVSSIYGTQPDLSIIDHVEVLKGPSGLFIGAGSPAGAVNMRLKQANRTEPGGSVTATVTSVGQKRVELDYGGALNAAGSLRGRVVAAHAAGDGFVDKQENGVDQLYGALAWDIGPNTTATFSISNMRRDIAPYNGLPTRADGTLLWLDPAVTTAADWNRFDNDVTDGVAALEHRFDNGVRVKTSLRRSHQTGDFLYAYTGTAAAADNTVSRLSWIARDFTHDTTAFDAHAELPFALGGWEGLAILGVDAQNSDTNLRVASGSFSGSWDLDNWDTSGLAAPSVTYGPVATTDTTSRGVYAQGRLKPTDRLTLMGGTRLSWHDVDSVSASGLRTQVGVDAHPTPFAGVTFDLTPETTLYASYTEIFQTQTALDAAGRVLDPLEGQQIEIGAKATLGAGLDVSAALFQLDQVNRAQTVPGTTYAVAEGEVRMRGFEIEAAGEIGPALHLAGGYTYSTSEYRNGPTAGEQFSTYTPRHMLKLSAEYDVTEGALADWSFGGQWRAVSGFSSVSGTTTIRAPGHGVLDLTAKRQLNDLTDLRLTVSNVLDKDYYSRVGGPTVFNFRGEPRAVSLALTRRF</sequence>
<dbReference type="GO" id="GO:0015344">
    <property type="term" value="F:siderophore uptake transmembrane transporter activity"/>
    <property type="evidence" value="ECO:0007669"/>
    <property type="project" value="TreeGrafter"/>
</dbReference>
<comment type="subcellular location">
    <subcellularLocation>
        <location evidence="1 10">Cell outer membrane</location>
        <topology evidence="1 10">Multi-pass membrane protein</topology>
    </subcellularLocation>
</comment>
<evidence type="ECO:0000256" key="3">
    <source>
        <dbReference type="ARBA" id="ARBA00022448"/>
    </source>
</evidence>
<feature type="chain" id="PRO_5010194019" evidence="12">
    <location>
        <begin position="28"/>
        <end position="702"/>
    </location>
</feature>
<dbReference type="InterPro" id="IPR039426">
    <property type="entry name" value="TonB-dep_rcpt-like"/>
</dbReference>
<evidence type="ECO:0000313" key="16">
    <source>
        <dbReference type="Proteomes" id="UP000183812"/>
    </source>
</evidence>
<dbReference type="Gene3D" id="2.170.130.10">
    <property type="entry name" value="TonB-dependent receptor, plug domain"/>
    <property type="match status" value="1"/>
</dbReference>
<feature type="domain" description="TonB-dependent receptor plug" evidence="14">
    <location>
        <begin position="66"/>
        <end position="165"/>
    </location>
</feature>
<dbReference type="OrthoDB" id="9760333at2"/>
<dbReference type="PROSITE" id="PS52016">
    <property type="entry name" value="TONB_DEPENDENT_REC_3"/>
    <property type="match status" value="1"/>
</dbReference>
<evidence type="ECO:0000259" key="14">
    <source>
        <dbReference type="Pfam" id="PF07715"/>
    </source>
</evidence>
<evidence type="ECO:0000259" key="13">
    <source>
        <dbReference type="Pfam" id="PF00593"/>
    </source>
</evidence>
<dbReference type="PANTHER" id="PTHR32552:SF74">
    <property type="entry name" value="HYDROXAMATE SIDEROPHORE RECEPTOR FHUE"/>
    <property type="match status" value="1"/>
</dbReference>
<keyword evidence="12" id="KW-0732">Signal</keyword>
<dbReference type="InterPro" id="IPR000531">
    <property type="entry name" value="Beta-barrel_TonB"/>
</dbReference>
<proteinExistence type="inferred from homology"/>
<evidence type="ECO:0000256" key="10">
    <source>
        <dbReference type="PROSITE-ProRule" id="PRU01360"/>
    </source>
</evidence>
<dbReference type="InterPro" id="IPR010105">
    <property type="entry name" value="TonB_sidphr_rcpt"/>
</dbReference>
<feature type="domain" description="TonB-dependent receptor-like beta-barrel" evidence="13">
    <location>
        <begin position="239"/>
        <end position="670"/>
    </location>
</feature>